<evidence type="ECO:0000259" key="6">
    <source>
        <dbReference type="Pfam" id="PF02771"/>
    </source>
</evidence>
<evidence type="ECO:0000256" key="1">
    <source>
        <dbReference type="ARBA" id="ARBA00001974"/>
    </source>
</evidence>
<dbReference type="EMBL" id="JACXZA010000002">
    <property type="protein sequence ID" value="MBD3919504.1"/>
    <property type="molecule type" value="Genomic_DNA"/>
</dbReference>
<feature type="domain" description="Acyl-CoA dehydrogenase/oxidase C-terminal" evidence="5">
    <location>
        <begin position="228"/>
        <end position="351"/>
    </location>
</feature>
<dbReference type="Pfam" id="PF02771">
    <property type="entry name" value="Acyl-CoA_dh_N"/>
    <property type="match status" value="1"/>
</dbReference>
<keyword evidence="3" id="KW-0285">Flavoprotein</keyword>
<comment type="caution">
    <text evidence="7">The sequence shown here is derived from an EMBL/GenBank/DDBJ whole genome shotgun (WGS) entry which is preliminary data.</text>
</comment>
<dbReference type="PANTHER" id="PTHR43884:SF12">
    <property type="entry name" value="ISOVALERYL-COA DEHYDROGENASE, MITOCHONDRIAL-RELATED"/>
    <property type="match status" value="1"/>
</dbReference>
<evidence type="ECO:0000313" key="7">
    <source>
        <dbReference type="EMBL" id="MBD3919504.1"/>
    </source>
</evidence>
<dbReference type="InterPro" id="IPR037069">
    <property type="entry name" value="AcylCoA_DH/ox_N_sf"/>
</dbReference>
<keyword evidence="8" id="KW-1185">Reference proteome</keyword>
<dbReference type="InterPro" id="IPR006089">
    <property type="entry name" value="Acyl-CoA_DH_CS"/>
</dbReference>
<evidence type="ECO:0000259" key="5">
    <source>
        <dbReference type="Pfam" id="PF00441"/>
    </source>
</evidence>
<reference evidence="7 8" key="1">
    <citation type="submission" date="2020-09" db="EMBL/GenBank/DDBJ databases">
        <title>Paenibacillus sp. strain PR3 16S rRNA gene Genome sequencing and assembly.</title>
        <authorList>
            <person name="Kim J."/>
        </authorList>
    </citation>
    <scope>NUCLEOTIDE SEQUENCE [LARGE SCALE GENOMIC DNA]</scope>
    <source>
        <strain evidence="7 8">PR3</strain>
    </source>
</reference>
<dbReference type="PANTHER" id="PTHR43884">
    <property type="entry name" value="ACYL-COA DEHYDROGENASE"/>
    <property type="match status" value="1"/>
</dbReference>
<keyword evidence="4" id="KW-0274">FAD</keyword>
<organism evidence="7 8">
    <name type="scientific">Paenibacillus terricola</name>
    <dbReference type="NCBI Taxonomy" id="2763503"/>
    <lineage>
        <taxon>Bacteria</taxon>
        <taxon>Bacillati</taxon>
        <taxon>Bacillota</taxon>
        <taxon>Bacilli</taxon>
        <taxon>Bacillales</taxon>
        <taxon>Paenibacillaceae</taxon>
        <taxon>Paenibacillus</taxon>
    </lineage>
</organism>
<dbReference type="SUPFAM" id="SSF47203">
    <property type="entry name" value="Acyl-CoA dehydrogenase C-terminal domain-like"/>
    <property type="match status" value="1"/>
</dbReference>
<dbReference type="InterPro" id="IPR036250">
    <property type="entry name" value="AcylCo_DH-like_C"/>
</dbReference>
<feature type="domain" description="Acyl-CoA dehydrogenase/oxidase N-terminal" evidence="6">
    <location>
        <begin position="7"/>
        <end position="117"/>
    </location>
</feature>
<dbReference type="Pfam" id="PF00441">
    <property type="entry name" value="Acyl-CoA_dh_1"/>
    <property type="match status" value="1"/>
</dbReference>
<dbReference type="InterPro" id="IPR009075">
    <property type="entry name" value="AcylCo_DH/oxidase_C"/>
</dbReference>
<evidence type="ECO:0000256" key="3">
    <source>
        <dbReference type="ARBA" id="ARBA00022630"/>
    </source>
</evidence>
<dbReference type="SUPFAM" id="SSF56645">
    <property type="entry name" value="Acyl-CoA dehydrogenase NM domain-like"/>
    <property type="match status" value="1"/>
</dbReference>
<protein>
    <submittedName>
        <fullName evidence="7">Acyl-CoA dehydrogenase family protein</fullName>
    </submittedName>
</protein>
<name>A0ABR8MZ91_9BACL</name>
<evidence type="ECO:0000256" key="2">
    <source>
        <dbReference type="ARBA" id="ARBA00009347"/>
    </source>
</evidence>
<dbReference type="Gene3D" id="1.10.540.10">
    <property type="entry name" value="Acyl-CoA dehydrogenase/oxidase, N-terminal domain"/>
    <property type="match status" value="1"/>
</dbReference>
<dbReference type="PIRSF" id="PIRSF016578">
    <property type="entry name" value="HsaA"/>
    <property type="match status" value="1"/>
</dbReference>
<proteinExistence type="inferred from homology"/>
<sequence>MRFELPEELEMLRSVVSDFAQSELASGAVERDANGRFDRSVFNQMAELGLTGIPVPEMYGGAGVGWLTYVVVMEELAKVCASSASVLAAHTAGVVWPLFHYGDEAVREELLVPLASGAKLAGTGVTGRKATSLLGTHSFVLNAGVADGYLLFTEEQWGEGIQKPAVVWTQPDPTVEVTTNLISKLGLRSFPTGELTLVPNAANLKKNIIVQGRRVSGMAREIRTMLALSAAAQSVGIAQGALEAAASYAKTRKQFGTPIGRQQGILFKLSDMSIATEASRLLVRQAAWQLDEHINSAAASKQVKLAHTYAVRTATMVAREAVQIHGGYGYIEEYQVERMLRDAMTLETAVGVGGLSKR</sequence>
<dbReference type="Proteomes" id="UP000609346">
    <property type="component" value="Unassembled WGS sequence"/>
</dbReference>
<gene>
    <name evidence="7" type="ORF">H8B09_12135</name>
</gene>
<comment type="similarity">
    <text evidence="2">Belongs to the acyl-CoA dehydrogenase family.</text>
</comment>
<evidence type="ECO:0000256" key="4">
    <source>
        <dbReference type="ARBA" id="ARBA00022827"/>
    </source>
</evidence>
<evidence type="ECO:0000313" key="8">
    <source>
        <dbReference type="Proteomes" id="UP000609346"/>
    </source>
</evidence>
<dbReference type="RefSeq" id="WP_191203737.1">
    <property type="nucleotide sequence ID" value="NZ_JACXZA010000002.1"/>
</dbReference>
<dbReference type="InterPro" id="IPR009100">
    <property type="entry name" value="AcylCoA_DH/oxidase_NM_dom_sf"/>
</dbReference>
<dbReference type="InterPro" id="IPR013786">
    <property type="entry name" value="AcylCoA_DH/ox_N"/>
</dbReference>
<dbReference type="PROSITE" id="PS00073">
    <property type="entry name" value="ACYL_COA_DH_2"/>
    <property type="match status" value="1"/>
</dbReference>
<comment type="cofactor">
    <cofactor evidence="1">
        <name>FAD</name>
        <dbReference type="ChEBI" id="CHEBI:57692"/>
    </cofactor>
</comment>
<accession>A0ABR8MZ91</accession>
<dbReference type="Gene3D" id="1.20.140.10">
    <property type="entry name" value="Butyryl-CoA Dehydrogenase, subunit A, domain 3"/>
    <property type="match status" value="1"/>
</dbReference>